<dbReference type="SUPFAM" id="SSF46894">
    <property type="entry name" value="C-terminal effector domain of the bipartite response regulators"/>
    <property type="match status" value="1"/>
</dbReference>
<dbReference type="GO" id="GO:0006355">
    <property type="term" value="P:regulation of DNA-templated transcription"/>
    <property type="evidence" value="ECO:0007669"/>
    <property type="project" value="InterPro"/>
</dbReference>
<dbReference type="Pfam" id="PF03472">
    <property type="entry name" value="Autoind_bind"/>
    <property type="match status" value="1"/>
</dbReference>
<dbReference type="PANTHER" id="PTHR44688">
    <property type="entry name" value="DNA-BINDING TRANSCRIPTIONAL ACTIVATOR DEVR_DOSR"/>
    <property type="match status" value="1"/>
</dbReference>
<dbReference type="InterPro" id="IPR036388">
    <property type="entry name" value="WH-like_DNA-bd_sf"/>
</dbReference>
<proteinExistence type="predicted"/>
<dbReference type="Proteomes" id="UP000231553">
    <property type="component" value="Unassembled WGS sequence"/>
</dbReference>
<keyword evidence="1" id="KW-0805">Transcription regulation</keyword>
<dbReference type="InterPro" id="IPR016032">
    <property type="entry name" value="Sig_transdc_resp-reg_C-effctor"/>
</dbReference>
<dbReference type="Pfam" id="PF00196">
    <property type="entry name" value="GerE"/>
    <property type="match status" value="1"/>
</dbReference>
<evidence type="ECO:0000313" key="6">
    <source>
        <dbReference type="Proteomes" id="UP000231553"/>
    </source>
</evidence>
<comment type="caution">
    <text evidence="5">The sequence shown here is derived from an EMBL/GenBank/DDBJ whole genome shotgun (WGS) entry which is preliminary data.</text>
</comment>
<dbReference type="OrthoDB" id="3679796at2"/>
<evidence type="ECO:0000256" key="1">
    <source>
        <dbReference type="ARBA" id="ARBA00023015"/>
    </source>
</evidence>
<evidence type="ECO:0000313" key="5">
    <source>
        <dbReference type="EMBL" id="PJE38662.1"/>
    </source>
</evidence>
<sequence>MAGSGRERKDQGVPLGEIDYLPQGMMQDRDQFLGEVEQFLEPIGLMRFSYAVFSGAGDAAGDTFFKLESNYPIDWATRYQGLHYDQIDPVIEVARMSRAPFLWGVGGFLKQFRKRQRQVFHEASEFGIAHGVSIPISGRHGLELVTFTAENRSVVRQAFADHGGKLIVAGYHIADALNALAAQPDEAEGRMPLTPRERESLIWVAEGLTSQEIAGKMNISASAVNYHLNNAGQKLSARNRHHAALLALKKQWI</sequence>
<protein>
    <recommendedName>
        <fullName evidence="4">HTH luxR-type domain-containing protein</fullName>
    </recommendedName>
</protein>
<evidence type="ECO:0000256" key="2">
    <source>
        <dbReference type="ARBA" id="ARBA00023125"/>
    </source>
</evidence>
<dbReference type="PANTHER" id="PTHR44688:SF16">
    <property type="entry name" value="DNA-BINDING TRANSCRIPTIONAL ACTIVATOR DEVR_DOSR"/>
    <property type="match status" value="1"/>
</dbReference>
<accession>A0A2M8J7B3</accession>
<keyword evidence="3" id="KW-0804">Transcription</keyword>
<name>A0A2M8J7B3_9RHOB</name>
<dbReference type="RefSeq" id="WP_100160791.1">
    <property type="nucleotide sequence ID" value="NZ_PGTB01000001.1"/>
</dbReference>
<dbReference type="InterPro" id="IPR036693">
    <property type="entry name" value="TF_LuxR_autoind-bd_dom_sf"/>
</dbReference>
<dbReference type="CDD" id="cd06170">
    <property type="entry name" value="LuxR_C_like"/>
    <property type="match status" value="1"/>
</dbReference>
<dbReference type="Gene3D" id="3.30.450.80">
    <property type="entry name" value="Transcription factor LuxR-like, autoinducer-binding domain"/>
    <property type="match status" value="1"/>
</dbReference>
<dbReference type="EMBL" id="PGTB01000001">
    <property type="protein sequence ID" value="PJE38662.1"/>
    <property type="molecule type" value="Genomic_DNA"/>
</dbReference>
<evidence type="ECO:0000259" key="4">
    <source>
        <dbReference type="PROSITE" id="PS50043"/>
    </source>
</evidence>
<dbReference type="InterPro" id="IPR000792">
    <property type="entry name" value="Tscrpt_reg_LuxR_C"/>
</dbReference>
<gene>
    <name evidence="5" type="ORF">CVM52_00605</name>
</gene>
<organism evidence="5 6">
    <name type="scientific">Pseudooceanicola lipolyticus</name>
    <dbReference type="NCBI Taxonomy" id="2029104"/>
    <lineage>
        <taxon>Bacteria</taxon>
        <taxon>Pseudomonadati</taxon>
        <taxon>Pseudomonadota</taxon>
        <taxon>Alphaproteobacteria</taxon>
        <taxon>Rhodobacterales</taxon>
        <taxon>Paracoccaceae</taxon>
        <taxon>Pseudooceanicola</taxon>
    </lineage>
</organism>
<dbReference type="SUPFAM" id="SSF75516">
    <property type="entry name" value="Pheromone-binding domain of LuxR-like quorum-sensing transcription factors"/>
    <property type="match status" value="1"/>
</dbReference>
<dbReference type="PRINTS" id="PR00038">
    <property type="entry name" value="HTHLUXR"/>
</dbReference>
<feature type="domain" description="HTH luxR-type" evidence="4">
    <location>
        <begin position="186"/>
        <end position="251"/>
    </location>
</feature>
<reference evidence="5 6" key="1">
    <citation type="journal article" date="2018" name="Int. J. Syst. Evol. Microbiol.">
        <title>Pseudooceanicola lipolyticus sp. nov., a marine alphaproteobacterium, reclassification of Oceanicola flagellatus as Pseudooceanicola flagellatus comb. nov. and emended description of the genus Pseudooceanicola.</title>
        <authorList>
            <person name="Huang M.-M."/>
            <person name="Guo L.-L."/>
            <person name="Wu Y.-H."/>
            <person name="Lai Q.-L."/>
            <person name="Shao Z.-Z."/>
            <person name="Wang C.-S."/>
            <person name="Wu M."/>
            <person name="Xu X.-W."/>
        </authorList>
    </citation>
    <scope>NUCLEOTIDE SEQUENCE [LARGE SCALE GENOMIC DNA]</scope>
    <source>
        <strain evidence="5 6">157</strain>
    </source>
</reference>
<dbReference type="GO" id="GO:0003677">
    <property type="term" value="F:DNA binding"/>
    <property type="evidence" value="ECO:0007669"/>
    <property type="project" value="UniProtKB-KW"/>
</dbReference>
<keyword evidence="6" id="KW-1185">Reference proteome</keyword>
<dbReference type="InterPro" id="IPR005143">
    <property type="entry name" value="TF_LuxR_autoind-bd_dom"/>
</dbReference>
<dbReference type="PROSITE" id="PS50043">
    <property type="entry name" value="HTH_LUXR_2"/>
    <property type="match status" value="1"/>
</dbReference>
<dbReference type="SMART" id="SM00421">
    <property type="entry name" value="HTH_LUXR"/>
    <property type="match status" value="1"/>
</dbReference>
<dbReference type="Gene3D" id="1.10.10.10">
    <property type="entry name" value="Winged helix-like DNA-binding domain superfamily/Winged helix DNA-binding domain"/>
    <property type="match status" value="1"/>
</dbReference>
<dbReference type="AlphaFoldDB" id="A0A2M8J7B3"/>
<keyword evidence="2" id="KW-0238">DNA-binding</keyword>
<evidence type="ECO:0000256" key="3">
    <source>
        <dbReference type="ARBA" id="ARBA00023163"/>
    </source>
</evidence>